<keyword evidence="2" id="KW-0472">Membrane</keyword>
<evidence type="ECO:0000313" key="4">
    <source>
        <dbReference type="Proteomes" id="UP001283361"/>
    </source>
</evidence>
<accession>A0AAE0ZHX7</accession>
<sequence length="554" mass="61898">MTDIWKAPPAGEYRARLHCLREALPMTLLTFGALLLFCSGHFVSRTDNRFFKSGDVSELMVNWTWPVLTDSPPGPVRSGSDLNVIRRTARIDSDSSAVQRNHEVFLGQDLLAPLEFLKQPTYSVNGQIKQNYNFNQDVGNITNSLQHSGRKNRSRMIWELRDRLWQASFQDTRKPSGSIFSKRTPSLAAASQRANIVRALRHQHIATSRFQTSPPFPLWQSGVPNPTSSVFHSPPTSLPKAPSSSTILKVLPSSPLFPSSSSQSSLGTVKSSSSSSFSSIALPSFSLPPIISGDRTNQSIPRPLSKRSVGQRNKLSKGSILITKSKVPSSINIGTHSRIFRNLYQDVNQHLRNRRHPPKTSDSLQQIGPKNFQKSQKQHGSISTTIGDENEILLPEKRQHFSSQSDLQAFKHESSDHRAKSVQLQMDTEPLHELKSPKDALYHEIKRDYSAGVNPHWQQKDEPFQSRKRQVVEIHKSTGAEVGVTGPWCRSSYDPHAVHHLLAVVCKGVVFGSIKPGVKLKIPDVDKLRLENSDFPGLMEAVDVEQRPARVTHL</sequence>
<gene>
    <name evidence="3" type="ORF">RRG08_004905</name>
</gene>
<evidence type="ECO:0000313" key="3">
    <source>
        <dbReference type="EMBL" id="KAK3769653.1"/>
    </source>
</evidence>
<reference evidence="3" key="1">
    <citation type="journal article" date="2023" name="G3 (Bethesda)">
        <title>A reference genome for the long-term kleptoplast-retaining sea slug Elysia crispata morphotype clarki.</title>
        <authorList>
            <person name="Eastman K.E."/>
            <person name="Pendleton A.L."/>
            <person name="Shaikh M.A."/>
            <person name="Suttiyut T."/>
            <person name="Ogas R."/>
            <person name="Tomko P."/>
            <person name="Gavelis G."/>
            <person name="Widhalm J.R."/>
            <person name="Wisecaver J.H."/>
        </authorList>
    </citation>
    <scope>NUCLEOTIDE SEQUENCE</scope>
    <source>
        <strain evidence="3">ECLA1</strain>
    </source>
</reference>
<feature type="region of interest" description="Disordered" evidence="1">
    <location>
        <begin position="353"/>
        <end position="381"/>
    </location>
</feature>
<organism evidence="3 4">
    <name type="scientific">Elysia crispata</name>
    <name type="common">lettuce slug</name>
    <dbReference type="NCBI Taxonomy" id="231223"/>
    <lineage>
        <taxon>Eukaryota</taxon>
        <taxon>Metazoa</taxon>
        <taxon>Spiralia</taxon>
        <taxon>Lophotrochozoa</taxon>
        <taxon>Mollusca</taxon>
        <taxon>Gastropoda</taxon>
        <taxon>Heterobranchia</taxon>
        <taxon>Euthyneura</taxon>
        <taxon>Panpulmonata</taxon>
        <taxon>Sacoglossa</taxon>
        <taxon>Placobranchoidea</taxon>
        <taxon>Plakobranchidae</taxon>
        <taxon>Elysia</taxon>
    </lineage>
</organism>
<keyword evidence="4" id="KW-1185">Reference proteome</keyword>
<proteinExistence type="predicted"/>
<comment type="caution">
    <text evidence="3">The sequence shown here is derived from an EMBL/GenBank/DDBJ whole genome shotgun (WGS) entry which is preliminary data.</text>
</comment>
<keyword evidence="2" id="KW-1133">Transmembrane helix</keyword>
<feature type="transmembrane region" description="Helical" evidence="2">
    <location>
        <begin position="23"/>
        <end position="43"/>
    </location>
</feature>
<dbReference type="AlphaFoldDB" id="A0AAE0ZHX7"/>
<keyword evidence="2" id="KW-0812">Transmembrane</keyword>
<feature type="region of interest" description="Disordered" evidence="1">
    <location>
        <begin position="291"/>
        <end position="313"/>
    </location>
</feature>
<protein>
    <submittedName>
        <fullName evidence="3">Uncharacterized protein</fullName>
    </submittedName>
</protein>
<dbReference type="Proteomes" id="UP001283361">
    <property type="component" value="Unassembled WGS sequence"/>
</dbReference>
<evidence type="ECO:0000256" key="2">
    <source>
        <dbReference type="SAM" id="Phobius"/>
    </source>
</evidence>
<dbReference type="EMBL" id="JAWDGP010003892">
    <property type="protein sequence ID" value="KAK3769653.1"/>
    <property type="molecule type" value="Genomic_DNA"/>
</dbReference>
<evidence type="ECO:0000256" key="1">
    <source>
        <dbReference type="SAM" id="MobiDB-lite"/>
    </source>
</evidence>
<name>A0AAE0ZHX7_9GAST</name>
<feature type="compositionally biased region" description="Polar residues" evidence="1">
    <location>
        <begin position="360"/>
        <end position="381"/>
    </location>
</feature>